<evidence type="ECO:0000313" key="2">
    <source>
        <dbReference type="EMBL" id="GBF49688.1"/>
    </source>
</evidence>
<feature type="chain" id="PRO_5015128452" description="Lipoprotein" evidence="1">
    <location>
        <begin position="20"/>
        <end position="287"/>
    </location>
</feature>
<sequence>MKKISIFLSLLLLTRLVSAQDAVPASTTSGNTISQGDNKEIHDLYPLSIYDTRIRLKKVSFVRRHADTGKGEILDVLVEIESRVMENHDYAIYVLAAYERDLVNDAERKLIPYPEWRKYDPKKEARTLFFTNVMPTPVSAKEVWGEEVYKKKIAEVEKLHWQGYEAEIPEPTFTEVVDYLCKNQAKALPFTLFGESGPSQDKVVVHNYVAQTPEEKKKQVHETLPKHTYTIYNNKYQAAITSHHYTQYRPNFLPFNKVAVLIFDTKKPVNGLLFRRFFDITDLKLSN</sequence>
<proteinExistence type="predicted"/>
<comment type="caution">
    <text evidence="2">The sequence shown here is derived from an EMBL/GenBank/DDBJ whole genome shotgun (WGS) entry which is preliminary data.</text>
</comment>
<evidence type="ECO:0008006" key="4">
    <source>
        <dbReference type="Google" id="ProtNLM"/>
    </source>
</evidence>
<dbReference type="EMBL" id="BFBB01000003">
    <property type="protein sequence ID" value="GBF49688.1"/>
    <property type="molecule type" value="Genomic_DNA"/>
</dbReference>
<dbReference type="Proteomes" id="UP000245133">
    <property type="component" value="Unassembled WGS sequence"/>
</dbReference>
<keyword evidence="3" id="KW-1185">Reference proteome</keyword>
<evidence type="ECO:0000313" key="3">
    <source>
        <dbReference type="Proteomes" id="UP000245133"/>
    </source>
</evidence>
<reference evidence="2 3" key="1">
    <citation type="submission" date="2018-02" db="EMBL/GenBank/DDBJ databases">
        <title>Novel Leptospira species isolated from soil and water in Japan.</title>
        <authorList>
            <person name="Nakao R."/>
            <person name="Masuzawa T."/>
        </authorList>
    </citation>
    <scope>NUCLEOTIDE SEQUENCE [LARGE SCALE GENOMIC DNA]</scope>
    <source>
        <strain evidence="2 3">YH101</strain>
    </source>
</reference>
<accession>A0A2P2DYH5</accession>
<feature type="signal peptide" evidence="1">
    <location>
        <begin position="1"/>
        <end position="19"/>
    </location>
</feature>
<keyword evidence="1" id="KW-0732">Signal</keyword>
<dbReference type="OrthoDB" id="335130at2"/>
<gene>
    <name evidence="2" type="ORF">LPTSP4_12040</name>
</gene>
<organism evidence="2 3">
    <name type="scientific">Leptospira ryugenii</name>
    <dbReference type="NCBI Taxonomy" id="1917863"/>
    <lineage>
        <taxon>Bacteria</taxon>
        <taxon>Pseudomonadati</taxon>
        <taxon>Spirochaetota</taxon>
        <taxon>Spirochaetia</taxon>
        <taxon>Leptospirales</taxon>
        <taxon>Leptospiraceae</taxon>
        <taxon>Leptospira</taxon>
    </lineage>
</organism>
<protein>
    <recommendedName>
        <fullName evidence="4">Lipoprotein</fullName>
    </recommendedName>
</protein>
<name>A0A2P2DYH5_9LEPT</name>
<dbReference type="RefSeq" id="WP_108974784.1">
    <property type="nucleotide sequence ID" value="NZ_BFBB01000003.1"/>
</dbReference>
<evidence type="ECO:0000256" key="1">
    <source>
        <dbReference type="SAM" id="SignalP"/>
    </source>
</evidence>
<dbReference type="AlphaFoldDB" id="A0A2P2DYH5"/>